<organism evidence="1 2">
    <name type="scientific">Segatella oulorum F0390</name>
    <dbReference type="NCBI Taxonomy" id="702438"/>
    <lineage>
        <taxon>Bacteria</taxon>
        <taxon>Pseudomonadati</taxon>
        <taxon>Bacteroidota</taxon>
        <taxon>Bacteroidia</taxon>
        <taxon>Bacteroidales</taxon>
        <taxon>Prevotellaceae</taxon>
        <taxon>Segatella</taxon>
    </lineage>
</organism>
<proteinExistence type="predicted"/>
<protein>
    <recommendedName>
        <fullName evidence="3">Fimbrillin family protein</fullName>
    </recommendedName>
</protein>
<evidence type="ECO:0000313" key="1">
    <source>
        <dbReference type="EMBL" id="EGV29037.1"/>
    </source>
</evidence>
<name>G1WEL6_9BACT</name>
<reference evidence="1 2" key="1">
    <citation type="submission" date="2011-07" db="EMBL/GenBank/DDBJ databases">
        <title>The Genome Sequence of Prevotella oulorum F0390.</title>
        <authorList>
            <consortium name="The Broad Institute Genome Sequencing Platform"/>
            <consortium name="The Broad Institute Genome Sequencing Center for Infectious Disease"/>
            <person name="Earl A."/>
            <person name="Ward D."/>
            <person name="Feldgarden M."/>
            <person name="Gevers D."/>
            <person name="Izard J."/>
            <person name="Ganesan A."/>
            <person name="Baranova O.V."/>
            <person name="Blanton J.M."/>
            <person name="Tanner A.C."/>
            <person name="Dewhirst F.E."/>
            <person name="Young S.K."/>
            <person name="Zeng Q."/>
            <person name="Gargeya S."/>
            <person name="Fitzgerald M."/>
            <person name="Haas B."/>
            <person name="Abouelleil A."/>
            <person name="Alvarado L."/>
            <person name="Arachchi H.M."/>
            <person name="Berlin A."/>
            <person name="Brown A."/>
            <person name="Chapman S.B."/>
            <person name="Chen Z."/>
            <person name="Dunbar C."/>
            <person name="Freedman E."/>
            <person name="Gearin G."/>
            <person name="Gellesch M."/>
            <person name="Goldberg J."/>
            <person name="Griggs A."/>
            <person name="Gujja S."/>
            <person name="Heiman D."/>
            <person name="Howarth C."/>
            <person name="Larson L."/>
            <person name="Lui A."/>
            <person name="MacDonald P.J.P."/>
            <person name="Mehta T."/>
            <person name="Montmayeur A."/>
            <person name="Murphy C."/>
            <person name="Neiman D."/>
            <person name="Pearson M."/>
            <person name="Priest M."/>
            <person name="Roberts A."/>
            <person name="Saif S."/>
            <person name="Shea T."/>
            <person name="Shenoy N."/>
            <person name="Sisk P."/>
            <person name="Stolte C."/>
            <person name="Sykes S."/>
            <person name="Wortman J."/>
            <person name="Nusbaum C."/>
            <person name="Birren B."/>
        </authorList>
    </citation>
    <scope>NUCLEOTIDE SEQUENCE [LARGE SCALE GENOMIC DNA]</scope>
    <source>
        <strain evidence="1 2">F0390</strain>
    </source>
</reference>
<dbReference type="Proteomes" id="UP000005141">
    <property type="component" value="Unassembled WGS sequence"/>
</dbReference>
<evidence type="ECO:0008006" key="3">
    <source>
        <dbReference type="Google" id="ProtNLM"/>
    </source>
</evidence>
<dbReference type="PATRIC" id="fig|702438.4.peg.2381"/>
<evidence type="ECO:0000313" key="2">
    <source>
        <dbReference type="Proteomes" id="UP000005141"/>
    </source>
</evidence>
<comment type="caution">
    <text evidence="1">The sequence shown here is derived from an EMBL/GenBank/DDBJ whole genome shotgun (WGS) entry which is preliminary data.</text>
</comment>
<dbReference type="RefSeq" id="WP_004381359.1">
    <property type="nucleotide sequence ID" value="NZ_JH114217.1"/>
</dbReference>
<accession>G1WEL6</accession>
<dbReference type="AlphaFoldDB" id="G1WEL6"/>
<keyword evidence="2" id="KW-1185">Reference proteome</keyword>
<dbReference type="EMBL" id="ADGI01000064">
    <property type="protein sequence ID" value="EGV29037.1"/>
    <property type="molecule type" value="Genomic_DNA"/>
</dbReference>
<gene>
    <name evidence="1" type="ORF">HMPREF9431_02267</name>
</gene>
<dbReference type="GeneID" id="95426808"/>
<sequence>MQKTIVFFALTAAFFFSCSNDDIEQSHQIDESQYTTFVAMNQAATRADYILWHSVGSNAQPCWQQDDKLWLYMNPTWRVPSVGNNIPSGQVWDRANFYFPQGYGADSYKVNYLGSSADGIHVSFPAQQWNLLPNSTAHLRLTGDCAEATATRVPGKLGVYTMAFNRLPAYLCILPYISDEYSYLTSVMKRVVIKSDKVISGTFDVGQFGLDPAHATNTGTTLDCYFAGTASAWVYTDVNIYHNAMYIAIPPGHHNLTIEVYCHSDRRGDFNASRTIGWRWYGANTLTDIKFDVAENIGASHNNINAGATIATAKKTRGVEAVVDTTWNGTFDQ</sequence>
<dbReference type="HOGENOM" id="CLU_833818_0_0_10"/>
<dbReference type="PROSITE" id="PS51257">
    <property type="entry name" value="PROKAR_LIPOPROTEIN"/>
    <property type="match status" value="1"/>
</dbReference>
<dbReference type="OrthoDB" id="1524444at2"/>